<dbReference type="PANTHER" id="PTHR44845:SF6">
    <property type="entry name" value="BETA-ALANINE-ACTIVATING ENZYME"/>
    <property type="match status" value="1"/>
</dbReference>
<keyword evidence="2" id="KW-0597">Phosphoprotein</keyword>
<feature type="non-terminal residue" evidence="4">
    <location>
        <position position="222"/>
    </location>
</feature>
<dbReference type="SUPFAM" id="SSF47336">
    <property type="entry name" value="ACP-like"/>
    <property type="match status" value="1"/>
</dbReference>
<evidence type="ECO:0000313" key="4">
    <source>
        <dbReference type="EMBL" id="ORC43825.1"/>
    </source>
</evidence>
<dbReference type="InterPro" id="IPR036736">
    <property type="entry name" value="ACP-like_sf"/>
</dbReference>
<keyword evidence="5" id="KW-1185">Reference proteome</keyword>
<dbReference type="PANTHER" id="PTHR44845">
    <property type="entry name" value="CARRIER DOMAIN-CONTAINING PROTEIN"/>
    <property type="match status" value="1"/>
</dbReference>
<dbReference type="GO" id="GO:0031177">
    <property type="term" value="F:phosphopantetheine binding"/>
    <property type="evidence" value="ECO:0007669"/>
    <property type="project" value="InterPro"/>
</dbReference>
<dbReference type="STRING" id="1958950.BZK31_29005"/>
<gene>
    <name evidence="4" type="ORF">BZK31_29005</name>
</gene>
<dbReference type="InterPro" id="IPR001031">
    <property type="entry name" value="Thioesterase"/>
</dbReference>
<dbReference type="RefSeq" id="WP_157900856.1">
    <property type="nucleotide sequence ID" value="NZ_MUIO01000284.1"/>
</dbReference>
<keyword evidence="1" id="KW-0596">Phosphopantetheine</keyword>
<comment type="caution">
    <text evidence="4">The sequence shown here is derived from an EMBL/GenBank/DDBJ whole genome shotgun (WGS) entry which is preliminary data.</text>
</comment>
<dbReference type="EMBL" id="MUIO01000284">
    <property type="protein sequence ID" value="ORC43825.1"/>
    <property type="molecule type" value="Genomic_DNA"/>
</dbReference>
<proteinExistence type="predicted"/>
<dbReference type="Proteomes" id="UP000192815">
    <property type="component" value="Unassembled WGS sequence"/>
</dbReference>
<dbReference type="AlphaFoldDB" id="A0A1X0MFL8"/>
<protein>
    <submittedName>
        <fullName evidence="4">Peptide synthetase</fullName>
    </submittedName>
</protein>
<dbReference type="Pfam" id="PF00975">
    <property type="entry name" value="Thioesterase"/>
    <property type="match status" value="1"/>
</dbReference>
<evidence type="ECO:0000256" key="2">
    <source>
        <dbReference type="ARBA" id="ARBA00022553"/>
    </source>
</evidence>
<dbReference type="InterPro" id="IPR029058">
    <property type="entry name" value="AB_hydrolase_fold"/>
</dbReference>
<accession>A0A1X0MFL8</accession>
<dbReference type="SUPFAM" id="SSF53474">
    <property type="entry name" value="alpha/beta-Hydrolases"/>
    <property type="match status" value="1"/>
</dbReference>
<reference evidence="5" key="1">
    <citation type="submission" date="2017-02" db="EMBL/GenBank/DDBJ databases">
        <title>Pseudomonas floridae sp. nov., a novel pathogenic bacterial species isolated from tomato.</title>
        <authorList>
            <person name="Timilsina S."/>
            <person name="Vallad G.E."/>
            <person name="Jones J.B."/>
        </authorList>
    </citation>
    <scope>NUCLEOTIDE SEQUENCE [LARGE SCALE GENOMIC DNA]</scope>
    <source>
        <strain evidence="5">GEV388</strain>
    </source>
</reference>
<organism evidence="4 5">
    <name type="scientific">Pseudomonas floridensis</name>
    <dbReference type="NCBI Taxonomy" id="1958950"/>
    <lineage>
        <taxon>Bacteria</taxon>
        <taxon>Pseudomonadati</taxon>
        <taxon>Pseudomonadota</taxon>
        <taxon>Gammaproteobacteria</taxon>
        <taxon>Pseudomonadales</taxon>
        <taxon>Pseudomonadaceae</taxon>
        <taxon>Pseudomonas</taxon>
    </lineage>
</organism>
<evidence type="ECO:0000259" key="3">
    <source>
        <dbReference type="PROSITE" id="PS50075"/>
    </source>
</evidence>
<dbReference type="PROSITE" id="PS50075">
    <property type="entry name" value="CARRIER"/>
    <property type="match status" value="1"/>
</dbReference>
<feature type="domain" description="Carrier" evidence="3">
    <location>
        <begin position="27"/>
        <end position="102"/>
    </location>
</feature>
<dbReference type="InterPro" id="IPR020806">
    <property type="entry name" value="PKS_PP-bd"/>
</dbReference>
<dbReference type="Pfam" id="PF00550">
    <property type="entry name" value="PP-binding"/>
    <property type="match status" value="1"/>
</dbReference>
<dbReference type="Gene3D" id="3.40.50.1820">
    <property type="entry name" value="alpha/beta hydrolase"/>
    <property type="match status" value="1"/>
</dbReference>
<sequence>ANGKVDREALAALADQDLAARQVNLGSPRDHIELALYQIWKSLLLAPQIGIRDNFFNVGGTSIAAIKMASQIGQAFSIEVPVRVIMAHPTIEALGGWLRSGASLTAAQGNLIEFRRGDGQRNVVCIHPAGGTAFCYLSLAKVLPEQVGVYGVQSPGLNPGESTEPTVEAMAEAYLRLIEPLTSQPLILTGLSFGGLVAYEMARRLTAAGHRRVTLVLLDTQG</sequence>
<dbReference type="SMART" id="SM00823">
    <property type="entry name" value="PKS_PP"/>
    <property type="match status" value="1"/>
</dbReference>
<dbReference type="OrthoDB" id="8480037at2"/>
<feature type="non-terminal residue" evidence="4">
    <location>
        <position position="1"/>
    </location>
</feature>
<evidence type="ECO:0000256" key="1">
    <source>
        <dbReference type="ARBA" id="ARBA00022450"/>
    </source>
</evidence>
<name>A0A1X0MFL8_9PSED</name>
<evidence type="ECO:0000313" key="5">
    <source>
        <dbReference type="Proteomes" id="UP000192815"/>
    </source>
</evidence>
<dbReference type="InterPro" id="IPR009081">
    <property type="entry name" value="PP-bd_ACP"/>
</dbReference>